<feature type="compositionally biased region" description="Acidic residues" evidence="1">
    <location>
        <begin position="580"/>
        <end position="597"/>
    </location>
</feature>
<feature type="compositionally biased region" description="Acidic residues" evidence="1">
    <location>
        <begin position="692"/>
        <end position="708"/>
    </location>
</feature>
<dbReference type="Proteomes" id="UP001385951">
    <property type="component" value="Unassembled WGS sequence"/>
</dbReference>
<feature type="region of interest" description="Disordered" evidence="1">
    <location>
        <begin position="146"/>
        <end position="165"/>
    </location>
</feature>
<name>A0AAW0GN56_9APHY</name>
<feature type="region of interest" description="Disordered" evidence="1">
    <location>
        <begin position="472"/>
        <end position="501"/>
    </location>
</feature>
<feature type="compositionally biased region" description="Basic and acidic residues" evidence="1">
    <location>
        <begin position="729"/>
        <end position="739"/>
    </location>
</feature>
<dbReference type="InterPro" id="IPR018822">
    <property type="entry name" value="UPF0646"/>
</dbReference>
<comment type="caution">
    <text evidence="2">The sequence shown here is derived from an EMBL/GenBank/DDBJ whole genome shotgun (WGS) entry which is preliminary data.</text>
</comment>
<feature type="compositionally biased region" description="Polar residues" evidence="1">
    <location>
        <begin position="682"/>
        <end position="691"/>
    </location>
</feature>
<feature type="compositionally biased region" description="Basic and acidic residues" evidence="1">
    <location>
        <begin position="648"/>
        <end position="662"/>
    </location>
</feature>
<feature type="compositionally biased region" description="Acidic residues" evidence="1">
    <location>
        <begin position="784"/>
        <end position="795"/>
    </location>
</feature>
<feature type="compositionally biased region" description="Polar residues" evidence="1">
    <location>
        <begin position="147"/>
        <end position="157"/>
    </location>
</feature>
<feature type="compositionally biased region" description="Polar residues" evidence="1">
    <location>
        <begin position="741"/>
        <end position="775"/>
    </location>
</feature>
<accession>A0AAW0GN56</accession>
<evidence type="ECO:0000256" key="1">
    <source>
        <dbReference type="SAM" id="MobiDB-lite"/>
    </source>
</evidence>
<reference evidence="2 3" key="1">
    <citation type="submission" date="2022-09" db="EMBL/GenBank/DDBJ databases">
        <authorList>
            <person name="Palmer J.M."/>
        </authorList>
    </citation>
    <scope>NUCLEOTIDE SEQUENCE [LARGE SCALE GENOMIC DNA]</scope>
    <source>
        <strain evidence="2 3">DSM 7382</strain>
    </source>
</reference>
<dbReference type="Pfam" id="PF10336">
    <property type="entry name" value="DUF2420"/>
    <property type="match status" value="1"/>
</dbReference>
<feature type="region of interest" description="Disordered" evidence="1">
    <location>
        <begin position="203"/>
        <end position="273"/>
    </location>
</feature>
<evidence type="ECO:0000313" key="3">
    <source>
        <dbReference type="Proteomes" id="UP001385951"/>
    </source>
</evidence>
<organism evidence="2 3">
    <name type="scientific">Cerrena zonata</name>
    <dbReference type="NCBI Taxonomy" id="2478898"/>
    <lineage>
        <taxon>Eukaryota</taxon>
        <taxon>Fungi</taxon>
        <taxon>Dikarya</taxon>
        <taxon>Basidiomycota</taxon>
        <taxon>Agaricomycotina</taxon>
        <taxon>Agaricomycetes</taxon>
        <taxon>Polyporales</taxon>
        <taxon>Cerrenaceae</taxon>
        <taxon>Cerrena</taxon>
    </lineage>
</organism>
<feature type="region of interest" description="Disordered" evidence="1">
    <location>
        <begin position="517"/>
        <end position="808"/>
    </location>
</feature>
<keyword evidence="3" id="KW-1185">Reference proteome</keyword>
<gene>
    <name evidence="2" type="ORF">QCA50_002851</name>
</gene>
<evidence type="ECO:0000313" key="2">
    <source>
        <dbReference type="EMBL" id="KAK7693284.1"/>
    </source>
</evidence>
<feature type="compositionally biased region" description="Low complexity" evidence="1">
    <location>
        <begin position="528"/>
        <end position="537"/>
    </location>
</feature>
<sequence>MSSTVTALETYDTHMTDYPIDSDIAMYSGTITAESWLSPEDGTMEDDSAHSPSEPIEIEMADDEEYADEYEMADSEVFYYPEDTELVDVEVVDEHSVASPSIIPVAIAHSEHTTDFLEPPSMLPSALPSPSMRQSELLVPTIEHDWSLNNPTHSESSAEPAPTAVEPSPAVFSDMGEVVSVSAPAIPATVVADTVEVAPTHSFEVQSSVQESSIDERSYEDRADAEELPVLNVDVEEQATSNAEPDPAVLEDANADPLPPHDETGPSIVDTADHPVEHVSGQDHTESEEQQSYEVHATFEETQATEGADPHEISAGIFIDPPPAVLLEVSYSSEQLEYSLFNQPISGSGSQTPTADVPPQLSQTYSLLLHERPTLYYEPLSDVFTALRQEEAVSSVPELAEGELVLDAYDLRLVASEDNMYMHEVTLHELNILHDGADLSGPLRLRLYARSPRFITRYHALRDQISRLEIGEEDSAHDTYDEQATTYEEQPLPEERAEDAEEPLPLLSDNIANSDVHTVPSEEHESQENQQQQQVAEEYQEGQDEHEADPQEEGYHVEGLRYPSPGVDRHDQEAPAVAGDVDDAYADDTTEGTEEGEIPSVPHADQDAYSEAPPAEIPTSTYDHTPQPPDDGEDASARHEVFADSDEHEALPKNDDASHETYEYDADDTTNTADPNIDQGPELTTDNSQETETQEDELDPEYDEEEEGSINLKYTEDEYEDYDEEFDELATHDEQHISESKPPSLSVQTGETLAETSEGGNPSLTSAQYDTPASRTSKRSFDLVEPDFEDYEDDLPPSPPDSKRQKTG</sequence>
<dbReference type="EMBL" id="JASBNA010000003">
    <property type="protein sequence ID" value="KAK7693284.1"/>
    <property type="molecule type" value="Genomic_DNA"/>
</dbReference>
<proteinExistence type="predicted"/>
<feature type="compositionally biased region" description="Basic and acidic residues" evidence="1">
    <location>
        <begin position="543"/>
        <end position="559"/>
    </location>
</feature>
<protein>
    <submittedName>
        <fullName evidence="2">Uncharacterized protein</fullName>
    </submittedName>
</protein>
<feature type="compositionally biased region" description="Acidic residues" evidence="1">
    <location>
        <begin position="717"/>
        <end position="728"/>
    </location>
</feature>
<dbReference type="AlphaFoldDB" id="A0AAW0GN56"/>